<gene>
    <name evidence="3" type="ORF">K457DRAFT_133152</name>
</gene>
<feature type="compositionally biased region" description="Polar residues" evidence="2">
    <location>
        <begin position="195"/>
        <end position="204"/>
    </location>
</feature>
<evidence type="ECO:0000256" key="1">
    <source>
        <dbReference type="SAM" id="Coils"/>
    </source>
</evidence>
<dbReference type="AlphaFoldDB" id="A0A197KBY5"/>
<evidence type="ECO:0000313" key="4">
    <source>
        <dbReference type="Proteomes" id="UP000078512"/>
    </source>
</evidence>
<feature type="compositionally biased region" description="Polar residues" evidence="2">
    <location>
        <begin position="95"/>
        <end position="115"/>
    </location>
</feature>
<protein>
    <submittedName>
        <fullName evidence="3">Uncharacterized protein</fullName>
    </submittedName>
</protein>
<sequence length="1046" mass="114545">MLTSNTIETQLDSEPDHPHTAQQKQHKQHQEQEPEHVVLLQTTNQRHLSRQQRISMSSIMTVDTSSLSQGGFFTCSSPTTAASSSCTSPMSALFPTSPSSVSFQDSYPTNTSSNYHHSRRMSSSVSSSLLEWHQLAHSNNLLLSNPALPVPVSLGSVAPIPTPVPAPATRRQQQRGKHKSQTSESDGQTLPFPSRPNSFASSYQPVALSRKNSQRSQQQRQLGPGTVATTTLTLTDGGNNQYEKESNAAFERICSLLNHLITDASTAVSTVDGKDSSGAAVAPPIVIPRYLPMVNSESENSDEEVEGVLYLEVGEVTTTAIEDDGVYGGESMFIDEPESPRDQIRRRIDDSRKKRLARNRTGSYTTDPSKRTSLFLELQNLQVEPEGAQHLTTPVLGRQGADTEGSKHHRTSSSIHSAGLGISTGRTSLDAARTATILSPTTPSSRSLDFELFDSELGSPITLTTPRRRNSFPPRRSDRLQIQRAEELQRVIQHVDAELDRTVQTIDDLTRDLVAVATHQNWMKTHLERTLGIQSPLSLTDFLQKDDDNATFTMLGLTGTSPMSPTSSTSSRNRLEQMEDIIDATKALLSSREFANYYQVLERVRIMEEQEDREEHYEQGCGEVSDLFGGRVDIDSNTQQRLSGSSFTLTNGSFRHSASSTLSLETRFGSYADFKDGALLSSSSRPSIEWSDRVGTQYSSHGHGLIQEKIHPLIAAPSPVHQQQQQGPEAPLELSSSRGQSPIAEQSEKQEQEQHNVTDISTVLLQTKNREDSLSPNDATLAIDKLILASTHLLLLLFWTMALILGVVITDGSILDNAGRQLITSVEILQSQFTIRVKDSLLAEQLQDGNATLEQEQEQEREQEAAVPGSAPKPSRPCSTRRRTRPSQRYHSHTHHHHKHLHRRDLSSIFPQINAPAVFGGSIGGRFYNSPFLASSRYGVDISHKEPRTIQLGPLSVAPASASASASGTKMTMATMLAPVLPASFSSSCSSPVRLIEDSELSVSTASSSATLLDWLDSTAATTDKKEVQALLNAHNNIDTTSSLSS</sequence>
<feature type="coiled-coil region" evidence="1">
    <location>
        <begin position="485"/>
        <end position="512"/>
    </location>
</feature>
<feature type="region of interest" description="Disordered" evidence="2">
    <location>
        <begin position="95"/>
        <end position="119"/>
    </location>
</feature>
<feature type="region of interest" description="Disordered" evidence="2">
    <location>
        <begin position="398"/>
        <end position="421"/>
    </location>
</feature>
<dbReference type="EMBL" id="KV442016">
    <property type="protein sequence ID" value="OAQ34688.1"/>
    <property type="molecule type" value="Genomic_DNA"/>
</dbReference>
<feature type="compositionally biased region" description="Low complexity" evidence="2">
    <location>
        <begin position="214"/>
        <end position="238"/>
    </location>
</feature>
<feature type="region of interest" description="Disordered" evidence="2">
    <location>
        <begin position="1"/>
        <end position="34"/>
    </location>
</feature>
<feature type="compositionally biased region" description="Basic and acidic residues" evidence="2">
    <location>
        <begin position="746"/>
        <end position="756"/>
    </location>
</feature>
<feature type="compositionally biased region" description="Polar residues" evidence="2">
    <location>
        <begin position="1"/>
        <end position="12"/>
    </location>
</feature>
<evidence type="ECO:0000313" key="3">
    <source>
        <dbReference type="EMBL" id="OAQ34688.1"/>
    </source>
</evidence>
<keyword evidence="1" id="KW-0175">Coiled coil</keyword>
<feature type="region of interest" description="Disordered" evidence="2">
    <location>
        <begin position="852"/>
        <end position="903"/>
    </location>
</feature>
<keyword evidence="4" id="KW-1185">Reference proteome</keyword>
<feature type="compositionally biased region" description="Basic residues" evidence="2">
    <location>
        <begin position="879"/>
        <end position="903"/>
    </location>
</feature>
<proteinExistence type="predicted"/>
<feature type="region of interest" description="Disordered" evidence="2">
    <location>
        <begin position="349"/>
        <end position="368"/>
    </location>
</feature>
<dbReference type="OrthoDB" id="2418247at2759"/>
<reference evidence="3 4" key="1">
    <citation type="submission" date="2016-05" db="EMBL/GenBank/DDBJ databases">
        <title>Genome sequencing reveals origins of a unique bacterial endosymbiosis in the earliest lineages of terrestrial Fungi.</title>
        <authorList>
            <consortium name="DOE Joint Genome Institute"/>
            <person name="Uehling J."/>
            <person name="Gryganskyi A."/>
            <person name="Hameed K."/>
            <person name="Tschaplinski T."/>
            <person name="Misztal P."/>
            <person name="Wu S."/>
            <person name="Desiro A."/>
            <person name="Vande Pol N."/>
            <person name="Du Z.-Y."/>
            <person name="Zienkiewicz A."/>
            <person name="Zienkiewicz K."/>
            <person name="Morin E."/>
            <person name="Tisserant E."/>
            <person name="Splivallo R."/>
            <person name="Hainaut M."/>
            <person name="Henrissat B."/>
            <person name="Ohm R."/>
            <person name="Kuo A."/>
            <person name="Yan J."/>
            <person name="Lipzen A."/>
            <person name="Nolan M."/>
            <person name="Labutti K."/>
            <person name="Barry K."/>
            <person name="Goldstein A."/>
            <person name="Labbe J."/>
            <person name="Schadt C."/>
            <person name="Tuskan G."/>
            <person name="Grigoriev I."/>
            <person name="Martin F."/>
            <person name="Vilgalys R."/>
            <person name="Bonito G."/>
        </authorList>
    </citation>
    <scope>NUCLEOTIDE SEQUENCE [LARGE SCALE GENOMIC DNA]</scope>
    <source>
        <strain evidence="3 4">AG-77</strain>
    </source>
</reference>
<organism evidence="3 4">
    <name type="scientific">Linnemannia elongata AG-77</name>
    <dbReference type="NCBI Taxonomy" id="1314771"/>
    <lineage>
        <taxon>Eukaryota</taxon>
        <taxon>Fungi</taxon>
        <taxon>Fungi incertae sedis</taxon>
        <taxon>Mucoromycota</taxon>
        <taxon>Mortierellomycotina</taxon>
        <taxon>Mortierellomycetes</taxon>
        <taxon>Mortierellales</taxon>
        <taxon>Mortierellaceae</taxon>
        <taxon>Linnemannia</taxon>
    </lineage>
</organism>
<feature type="region of interest" description="Disordered" evidence="2">
    <location>
        <begin position="160"/>
        <end position="240"/>
    </location>
</feature>
<feature type="region of interest" description="Disordered" evidence="2">
    <location>
        <begin position="718"/>
        <end position="756"/>
    </location>
</feature>
<dbReference type="Proteomes" id="UP000078512">
    <property type="component" value="Unassembled WGS sequence"/>
</dbReference>
<name>A0A197KBY5_9FUNG</name>
<accession>A0A197KBY5</accession>
<evidence type="ECO:0000256" key="2">
    <source>
        <dbReference type="SAM" id="MobiDB-lite"/>
    </source>
</evidence>
<feature type="compositionally biased region" description="Polar residues" evidence="2">
    <location>
        <begin position="734"/>
        <end position="744"/>
    </location>
</feature>